<sequence length="193" mass="20415">MFDFTPIFFVIGYLLIFLGIVGALVPVLPGPLLIWLGAFVWAWADGFARIGWPTLLVLAVLTIIAWGADLALSFLGSKRSGAGWRSIGVSILGGLIGAILLSSVPVVGTFIGAAIGSISALWLMEYRRAQVASGNVAGLKSGTEASDASNVRENRAAATRAVRGYVGGFMMAMAVEFIISLMMLTIFAWQAFL</sequence>
<keyword evidence="1" id="KW-0812">Transmembrane</keyword>
<dbReference type="Pfam" id="PF04306">
    <property type="entry name" value="DUF456"/>
    <property type="match status" value="1"/>
</dbReference>
<dbReference type="InterPro" id="IPR007403">
    <property type="entry name" value="DUF456"/>
</dbReference>
<keyword evidence="1" id="KW-0472">Membrane</keyword>
<feature type="transmembrane region" description="Helical" evidence="1">
    <location>
        <begin position="106"/>
        <end position="124"/>
    </location>
</feature>
<evidence type="ECO:0000313" key="2">
    <source>
        <dbReference type="EMBL" id="MYC94990.1"/>
    </source>
</evidence>
<feature type="transmembrane region" description="Helical" evidence="1">
    <location>
        <begin position="165"/>
        <end position="192"/>
    </location>
</feature>
<accession>A0A6B1D586</accession>
<evidence type="ECO:0000256" key="1">
    <source>
        <dbReference type="SAM" id="Phobius"/>
    </source>
</evidence>
<feature type="transmembrane region" description="Helical" evidence="1">
    <location>
        <begin position="56"/>
        <end position="75"/>
    </location>
</feature>
<feature type="transmembrane region" description="Helical" evidence="1">
    <location>
        <begin position="6"/>
        <end position="25"/>
    </location>
</feature>
<name>A0A6B1D586_9CHLR</name>
<feature type="transmembrane region" description="Helical" evidence="1">
    <location>
        <begin position="82"/>
        <end position="100"/>
    </location>
</feature>
<proteinExistence type="predicted"/>
<dbReference type="PANTHER" id="PTHR39165">
    <property type="entry name" value="IG HYPOTHETICAL 17883"/>
    <property type="match status" value="1"/>
</dbReference>
<keyword evidence="1" id="KW-1133">Transmembrane helix</keyword>
<dbReference type="AlphaFoldDB" id="A0A6B1D586"/>
<comment type="caution">
    <text evidence="2">The sequence shown here is derived from an EMBL/GenBank/DDBJ whole genome shotgun (WGS) entry which is preliminary data.</text>
</comment>
<gene>
    <name evidence="2" type="ORF">F4X14_08455</name>
</gene>
<reference evidence="2" key="1">
    <citation type="submission" date="2019-09" db="EMBL/GenBank/DDBJ databases">
        <title>Characterisation of the sponge microbiome using genome-centric metagenomics.</title>
        <authorList>
            <person name="Engelberts J.P."/>
            <person name="Robbins S.J."/>
            <person name="De Goeij J.M."/>
            <person name="Aranda M."/>
            <person name="Bell S.C."/>
            <person name="Webster N.S."/>
        </authorList>
    </citation>
    <scope>NUCLEOTIDE SEQUENCE</scope>
    <source>
        <strain evidence="2">SB0661_bin_32</strain>
    </source>
</reference>
<organism evidence="2">
    <name type="scientific">Caldilineaceae bacterium SB0661_bin_32</name>
    <dbReference type="NCBI Taxonomy" id="2605255"/>
    <lineage>
        <taxon>Bacteria</taxon>
        <taxon>Bacillati</taxon>
        <taxon>Chloroflexota</taxon>
        <taxon>Caldilineae</taxon>
        <taxon>Caldilineales</taxon>
        <taxon>Caldilineaceae</taxon>
    </lineage>
</organism>
<dbReference type="PANTHER" id="PTHR39165:SF1">
    <property type="entry name" value="DUF456 DOMAIN-CONTAINING PROTEIN"/>
    <property type="match status" value="1"/>
</dbReference>
<protein>
    <submittedName>
        <fullName evidence="2">DUF456 domain-containing protein</fullName>
    </submittedName>
</protein>
<dbReference type="EMBL" id="VXMH01000037">
    <property type="protein sequence ID" value="MYC94990.1"/>
    <property type="molecule type" value="Genomic_DNA"/>
</dbReference>